<feature type="transmembrane region" description="Helical" evidence="1">
    <location>
        <begin position="121"/>
        <end position="140"/>
    </location>
</feature>
<feature type="transmembrane region" description="Helical" evidence="1">
    <location>
        <begin position="21"/>
        <end position="39"/>
    </location>
</feature>
<feature type="transmembrane region" description="Helical" evidence="1">
    <location>
        <begin position="97"/>
        <end position="114"/>
    </location>
</feature>
<comment type="caution">
    <text evidence="2">The sequence shown here is derived from an EMBL/GenBank/DDBJ whole genome shotgun (WGS) entry which is preliminary data.</text>
</comment>
<keyword evidence="3" id="KW-1185">Reference proteome</keyword>
<feature type="transmembrane region" description="Helical" evidence="1">
    <location>
        <begin position="73"/>
        <end position="91"/>
    </location>
</feature>
<evidence type="ECO:0000256" key="1">
    <source>
        <dbReference type="SAM" id="Phobius"/>
    </source>
</evidence>
<dbReference type="Proteomes" id="UP000054742">
    <property type="component" value="Unassembled WGS sequence"/>
</dbReference>
<dbReference type="OrthoDB" id="5653967at2"/>
<keyword evidence="1" id="KW-0472">Membrane</keyword>
<protein>
    <recommendedName>
        <fullName evidence="4">Fusaric acid resistance protein family protein</fullName>
    </recommendedName>
</protein>
<gene>
    <name evidence="2" type="ORF">Lbru_0278</name>
</gene>
<accession>A0A0W0SUY3</accession>
<evidence type="ECO:0000313" key="3">
    <source>
        <dbReference type="Proteomes" id="UP000054742"/>
    </source>
</evidence>
<sequence length="307" mass="36073">MFISDLRHWLNRVDPYAIQRVVLQKSLFAATVLTFIYWFFKPESFLMFVAPLIVVSWYEMPFLSSKKEKNRNLLFIFAMVIITGISFYLIYPFRLLFLVYAIIFFIALFYIIWAKFPKIKNATMLIISTGALTLSISPMASLQISIGFLSSALLSMLGLFICLNFFPNKALEVWRRALQYYIQCIEADIAATIANVPLPSFNEEVSHVDIIRSFQPLLPKKYLSLALRIFSNIRNLQFALNNIYYQELNPIFWSSIKQHLHYFRLHMDKQNPIDLSEIIINPSTRLQYLVQDYLLSAMRHWNTLCKR</sequence>
<evidence type="ECO:0008006" key="4">
    <source>
        <dbReference type="Google" id="ProtNLM"/>
    </source>
</evidence>
<dbReference type="RefSeq" id="WP_058440385.1">
    <property type="nucleotide sequence ID" value="NZ_CAAAHU010000001.1"/>
</dbReference>
<keyword evidence="1" id="KW-1133">Transmembrane helix</keyword>
<reference evidence="2 3" key="1">
    <citation type="submission" date="2015-11" db="EMBL/GenBank/DDBJ databases">
        <title>Genomic analysis of 38 Legionella species identifies large and diverse effector repertoires.</title>
        <authorList>
            <person name="Burstein D."/>
            <person name="Amaro F."/>
            <person name="Zusman T."/>
            <person name="Lifshitz Z."/>
            <person name="Cohen O."/>
            <person name="Gilbert J.A."/>
            <person name="Pupko T."/>
            <person name="Shuman H.A."/>
            <person name="Segal G."/>
        </authorList>
    </citation>
    <scope>NUCLEOTIDE SEQUENCE [LARGE SCALE GENOMIC DNA]</scope>
    <source>
        <strain evidence="2 3">ATCC 43878</strain>
    </source>
</reference>
<name>A0A0W0SUY3_9GAMM</name>
<keyword evidence="1" id="KW-0812">Transmembrane</keyword>
<dbReference type="STRING" id="29422.Lbru_0278"/>
<dbReference type="PATRIC" id="fig|29422.6.peg.291"/>
<dbReference type="AlphaFoldDB" id="A0A0W0SUY3"/>
<evidence type="ECO:0000313" key="2">
    <source>
        <dbReference type="EMBL" id="KTC87049.1"/>
    </source>
</evidence>
<proteinExistence type="predicted"/>
<feature type="transmembrane region" description="Helical" evidence="1">
    <location>
        <begin position="146"/>
        <end position="166"/>
    </location>
</feature>
<feature type="transmembrane region" description="Helical" evidence="1">
    <location>
        <begin position="45"/>
        <end position="61"/>
    </location>
</feature>
<dbReference type="EMBL" id="LNXV01000003">
    <property type="protein sequence ID" value="KTC87049.1"/>
    <property type="molecule type" value="Genomic_DNA"/>
</dbReference>
<organism evidence="2 3">
    <name type="scientific">Legionella brunensis</name>
    <dbReference type="NCBI Taxonomy" id="29422"/>
    <lineage>
        <taxon>Bacteria</taxon>
        <taxon>Pseudomonadati</taxon>
        <taxon>Pseudomonadota</taxon>
        <taxon>Gammaproteobacteria</taxon>
        <taxon>Legionellales</taxon>
        <taxon>Legionellaceae</taxon>
        <taxon>Legionella</taxon>
    </lineage>
</organism>